<dbReference type="AlphaFoldDB" id="A0A836JS84"/>
<sequence>NAGESSRDCSLPKQTKIVIVGAGAAGIAAASRLLQKGVNDFVILEANDRIGGRINSKDFELSININHRYNIIATTFLNKATNILIDFVLRLRYYKAFDEKPFMNRTKVAEYLSLIEKMQNSADCSDTWFDVSVKLFTEYWDCEGDLRLNWKGRGYKTIFDVLLQKIPNPEERLPIMEKIEFEKVVATINYSSGENVTVTTRDGCEYSASHVIFTGSLGVLKEKHSSMFVPPLPQKKQRAIEVFLTV</sequence>
<dbReference type="InterPro" id="IPR002937">
    <property type="entry name" value="Amino_oxidase"/>
</dbReference>
<dbReference type="PANTHER" id="PTHR10742">
    <property type="entry name" value="FLAVIN MONOAMINE OXIDASE"/>
    <property type="match status" value="1"/>
</dbReference>
<evidence type="ECO:0000259" key="1">
    <source>
        <dbReference type="Pfam" id="PF01593"/>
    </source>
</evidence>
<reference evidence="2 3" key="1">
    <citation type="submission" date="2020-02" db="EMBL/GenBank/DDBJ databases">
        <title>Relaxed selection underlies rapid genomic changes in the transitions from sociality to social parasitism in ants.</title>
        <authorList>
            <person name="Bi X."/>
        </authorList>
    </citation>
    <scope>NUCLEOTIDE SEQUENCE [LARGE SCALE GENOMIC DNA]</scope>
    <source>
        <strain evidence="2">BGI-DK2014b</strain>
        <tissue evidence="2">Whole body</tissue>
    </source>
</reference>
<dbReference type="Pfam" id="PF01593">
    <property type="entry name" value="Amino_oxidase"/>
    <property type="match status" value="2"/>
</dbReference>
<dbReference type="SUPFAM" id="SSF51905">
    <property type="entry name" value="FAD/NAD(P)-binding domain"/>
    <property type="match status" value="1"/>
</dbReference>
<gene>
    <name evidence="2" type="primary">Fms1</name>
    <name evidence="2" type="ORF">G6Z77_0006459</name>
</gene>
<organism evidence="2 3">
    <name type="scientific">Acromyrmex heyeri</name>
    <dbReference type="NCBI Taxonomy" id="230685"/>
    <lineage>
        <taxon>Eukaryota</taxon>
        <taxon>Metazoa</taxon>
        <taxon>Ecdysozoa</taxon>
        <taxon>Arthropoda</taxon>
        <taxon>Hexapoda</taxon>
        <taxon>Insecta</taxon>
        <taxon>Pterygota</taxon>
        <taxon>Neoptera</taxon>
        <taxon>Endopterygota</taxon>
        <taxon>Hymenoptera</taxon>
        <taxon>Apocrita</taxon>
        <taxon>Aculeata</taxon>
        <taxon>Formicoidea</taxon>
        <taxon>Formicidae</taxon>
        <taxon>Myrmicinae</taxon>
        <taxon>Acromyrmex</taxon>
    </lineage>
</organism>
<dbReference type="PANTHER" id="PTHR10742:SF398">
    <property type="entry name" value="AMINE OXIDASE DOMAIN-CONTAINING PROTEIN-RELATED"/>
    <property type="match status" value="1"/>
</dbReference>
<dbReference type="Proteomes" id="UP000670152">
    <property type="component" value="Unassembled WGS sequence"/>
</dbReference>
<dbReference type="PRINTS" id="PR00419">
    <property type="entry name" value="ADXRDTASE"/>
</dbReference>
<name>A0A836JS84_9HYME</name>
<dbReference type="OrthoDB" id="5046242at2759"/>
<proteinExistence type="predicted"/>
<dbReference type="EMBL" id="JAANIB010008022">
    <property type="protein sequence ID" value="KAG5324505.1"/>
    <property type="molecule type" value="Genomic_DNA"/>
</dbReference>
<dbReference type="InterPro" id="IPR050281">
    <property type="entry name" value="Flavin_monoamine_oxidase"/>
</dbReference>
<feature type="non-terminal residue" evidence="2">
    <location>
        <position position="1"/>
    </location>
</feature>
<dbReference type="Gene3D" id="3.50.50.60">
    <property type="entry name" value="FAD/NAD(P)-binding domain"/>
    <property type="match status" value="2"/>
</dbReference>
<dbReference type="GO" id="GO:0046592">
    <property type="term" value="F:polyamine oxidase activity"/>
    <property type="evidence" value="ECO:0007669"/>
    <property type="project" value="TreeGrafter"/>
</dbReference>
<accession>A0A836JS84</accession>
<protein>
    <submittedName>
        <fullName evidence="2">FMS1 oxidase</fullName>
    </submittedName>
</protein>
<feature type="domain" description="Amine oxidase" evidence="1">
    <location>
        <begin position="25"/>
        <end position="79"/>
    </location>
</feature>
<comment type="caution">
    <text evidence="2">The sequence shown here is derived from an EMBL/GenBank/DDBJ whole genome shotgun (WGS) entry which is preliminary data.</text>
</comment>
<feature type="domain" description="Amine oxidase" evidence="1">
    <location>
        <begin position="178"/>
        <end position="241"/>
    </location>
</feature>
<feature type="non-terminal residue" evidence="2">
    <location>
        <position position="246"/>
    </location>
</feature>
<keyword evidence="3" id="KW-1185">Reference proteome</keyword>
<evidence type="ECO:0000313" key="2">
    <source>
        <dbReference type="EMBL" id="KAG5324505.1"/>
    </source>
</evidence>
<evidence type="ECO:0000313" key="3">
    <source>
        <dbReference type="Proteomes" id="UP000670152"/>
    </source>
</evidence>
<dbReference type="InterPro" id="IPR036188">
    <property type="entry name" value="FAD/NAD-bd_sf"/>
</dbReference>